<name>A0A1C7MPM7_GRIFR</name>
<evidence type="ECO:0000313" key="2">
    <source>
        <dbReference type="EMBL" id="OBZ78389.1"/>
    </source>
</evidence>
<dbReference type="AlphaFoldDB" id="A0A1C7MPM7"/>
<protein>
    <recommendedName>
        <fullName evidence="1">CxC2-like cysteine cluster KDZ transposase-associated domain-containing protein</fullName>
    </recommendedName>
</protein>
<organism evidence="2 3">
    <name type="scientific">Grifola frondosa</name>
    <name type="common">Maitake</name>
    <name type="synonym">Polyporus frondosus</name>
    <dbReference type="NCBI Taxonomy" id="5627"/>
    <lineage>
        <taxon>Eukaryota</taxon>
        <taxon>Fungi</taxon>
        <taxon>Dikarya</taxon>
        <taxon>Basidiomycota</taxon>
        <taxon>Agaricomycotina</taxon>
        <taxon>Agaricomycetes</taxon>
        <taxon>Polyporales</taxon>
        <taxon>Grifolaceae</taxon>
        <taxon>Grifola</taxon>
    </lineage>
</organism>
<dbReference type="STRING" id="5627.A0A1C7MPM7"/>
<dbReference type="Pfam" id="PF18758">
    <property type="entry name" value="KDZ"/>
    <property type="match status" value="1"/>
</dbReference>
<dbReference type="Pfam" id="PF18803">
    <property type="entry name" value="CxC2"/>
    <property type="match status" value="1"/>
</dbReference>
<dbReference type="OMA" id="INAHREQ"/>
<dbReference type="PANTHER" id="PTHR33096">
    <property type="entry name" value="CXC2 DOMAIN-CONTAINING PROTEIN"/>
    <property type="match status" value="1"/>
</dbReference>
<dbReference type="InterPro" id="IPR041457">
    <property type="entry name" value="CxC2_KDZ-assoc"/>
</dbReference>
<reference evidence="2 3" key="1">
    <citation type="submission" date="2016-03" db="EMBL/GenBank/DDBJ databases">
        <title>Whole genome sequencing of Grifola frondosa 9006-11.</title>
        <authorList>
            <person name="Min B."/>
            <person name="Park H."/>
            <person name="Kim J.-G."/>
            <person name="Cho H."/>
            <person name="Oh Y.-L."/>
            <person name="Kong W.-S."/>
            <person name="Choi I.-G."/>
        </authorList>
    </citation>
    <scope>NUCLEOTIDE SEQUENCE [LARGE SCALE GENOMIC DNA]</scope>
    <source>
        <strain evidence="2 3">9006-11</strain>
    </source>
</reference>
<proteinExistence type="predicted"/>
<dbReference type="EMBL" id="LUGG01000002">
    <property type="protein sequence ID" value="OBZ78389.1"/>
    <property type="molecule type" value="Genomic_DNA"/>
</dbReference>
<dbReference type="Proteomes" id="UP000092993">
    <property type="component" value="Unassembled WGS sequence"/>
</dbReference>
<dbReference type="OrthoDB" id="2793259at2759"/>
<sequence length="1041" mass="118376">MLINLGIIDSISLHLAQMPFIPSPSLKGLFTRFADTMPRRRRSNFEFYTVPDDNNIDAPPSTPATIHHHTDYAVAASKVSTRTTFYQMPPSPKRSRLSLATASPTVVDDLEYATSEPLDLDYVNHCLQLEEEDFIPRRRTAGDRPLLEWLPHRDAYLSELLRLEGRGDFTSEDCPTCAAGRAIYRCMDCQDQSLSCAACMVTLHEWIPLHRIQKWVGEECLFPIPAFGNDFVVLDISGVHEVSVNYCGCETALNPVTQLLRYRWYPATTANPKTAATFSLLELFHLLSTQSKVSGFEFYITLTRRTDNTGVVPGKDRYQSFMMMIRQWRHLKMMKRAGRASDPGGVAATREGECAVLCPACPQPGKNLPEDWATAPPEQAWLYSLFIGLDANFRLKRKKVSSDAVDPGLSHGYAYFVEDTAYKKHLATYSDLIPELSNICNNHDAIKLANMKGSAGTAASGVVTADCTRHDMKRPCSIGDLQKGERHVNVDYILNSTLLRNAPKRIKGSYDVACNHERNVDDRFEVYGFTTLGLHDVQWFIPKFHLPAHRDFCRANYSFNLGRHVGRTDGEAVERGWASSNPYASSTKEMGPGSRRDLLDDVFGDHNWRKVTQLPVTLLAKIKEAVELRNEHVSAFRSFHATLPLDDTAEWLRIIEEWEEDRSRPNPFEIKHSTLTLAAIRLKLAEEDAEALRTGEAHVVHEEFTASGMLVAGIELEEQQRRLRVDAAALGQHATDLQRAKFMERQNTLLRKLEAWWEIQALYMPGVTAHRQRLIPSDSETPPQQLPLLFPSAVCGDIPCATSLLEQEWRLRYAQAHEVLNDLRGHLELRSHLYVYKDRFVRGQRHNTRARTVITGAQSKIDADVSRYRTAHAALLSLSTILHKTGWQVVLQPLNDSDIRHVTDGEDGQSEGRRTLSWIWKASGEGSVDGRVGEHLQDSLRREWCKARARADRWSEECMLLKEEMRRVLEFHSWQAHWWTTMVNRRIFSQSGYLEGANAYAYRQCAIRTAMREKCEHTWRYVAEWLSVGDLCISTPPLTQD</sequence>
<accession>A0A1C7MPM7</accession>
<evidence type="ECO:0000259" key="1">
    <source>
        <dbReference type="Pfam" id="PF18803"/>
    </source>
</evidence>
<gene>
    <name evidence="2" type="ORF">A0H81_02183</name>
</gene>
<evidence type="ECO:0000313" key="3">
    <source>
        <dbReference type="Proteomes" id="UP000092993"/>
    </source>
</evidence>
<dbReference type="PANTHER" id="PTHR33096:SF1">
    <property type="entry name" value="CXC1-LIKE CYSTEINE CLUSTER ASSOCIATED WITH KDZ TRANSPOSASES DOMAIN-CONTAINING PROTEIN"/>
    <property type="match status" value="1"/>
</dbReference>
<dbReference type="InterPro" id="IPR040521">
    <property type="entry name" value="KDZ"/>
</dbReference>
<comment type="caution">
    <text evidence="2">The sequence shown here is derived from an EMBL/GenBank/DDBJ whole genome shotgun (WGS) entry which is preliminary data.</text>
</comment>
<feature type="domain" description="CxC2-like cysteine cluster KDZ transposase-associated" evidence="1">
    <location>
        <begin position="216"/>
        <end position="310"/>
    </location>
</feature>
<keyword evidence="3" id="KW-1185">Reference proteome</keyword>